<sequence>MTLYMPLFRSCSTLRPLTQLHAHLVITGLHKDPLASTKLLESYAQMGSLQSSRLVFDTYPSPDSFMLGVLIKCYLWNHLFHQVISLYNHHHTQNFSFVYPSVLRAASGLGDLVMGRKIHGRIVKSGFGNDPVIGTSLLGMYGESWCIYDARKMFDEMLERDLFSWSSIISCYVENGNPREGMKMFRSMVCEGIRPDSVMLLSVAAACAKVGCLRLAKSVHGYVIRNGMVGDASLSNSLIIMYSQCGYLCIAEGLFESLTDRSTACWTSMISSYNQNGCFQEALNSFIQMQVSEVEPNAVTMISVLYSCARLGRLKEGKSIHCFILRKAMDADDLDLGPALIDFYAACWKITTCQKLLYLIGNSNVVSWNTLISFYDREGLYEEAMVLFALMLAKGLVPDSFSLASSISASASAGSIQFGQQIHSHVLKRGFMDEFVQNSLMDMYSKCGFVDLAYTIFDKISQKSTVTWNCMICGFSQNGISLEALNLFDQMYLNCLEINEVTLLSAIQACSNLGYLEKGKWIHHKIIVSGIQKDLYIDTALVDMYAKCGHLETAERVFNTIPEKSVVSWSTMIAAYGINGQINAAISLFTKMVESGIKPNEVTFMNVLSACRHAGLVKEGKLYFNSMRDYGIEPNAEHFASMVDLLSRSGDIDAAYEIIKSMRLPVDASIWGALLNGCRIHGRIDLIKNINQELGEISTDDTGYYTLLSNIHAEGGNQYESRKVRSKMEGMGLKKVPGYSSIEIDRKIYRFGAGDTSEWQMKEIYMFLENFQSLVQGQDLECYNTLYGTSMFFKDYNVYNLQKETSNSIWNKSVTV</sequence>
<organism evidence="3 4">
    <name type="scientific">Lupinus albus</name>
    <name type="common">White lupine</name>
    <name type="synonym">Lupinus termis</name>
    <dbReference type="NCBI Taxonomy" id="3870"/>
    <lineage>
        <taxon>Eukaryota</taxon>
        <taxon>Viridiplantae</taxon>
        <taxon>Streptophyta</taxon>
        <taxon>Embryophyta</taxon>
        <taxon>Tracheophyta</taxon>
        <taxon>Spermatophyta</taxon>
        <taxon>Magnoliopsida</taxon>
        <taxon>eudicotyledons</taxon>
        <taxon>Gunneridae</taxon>
        <taxon>Pentapetalae</taxon>
        <taxon>rosids</taxon>
        <taxon>fabids</taxon>
        <taxon>Fabales</taxon>
        <taxon>Fabaceae</taxon>
        <taxon>Papilionoideae</taxon>
        <taxon>50 kb inversion clade</taxon>
        <taxon>genistoids sensu lato</taxon>
        <taxon>core genistoids</taxon>
        <taxon>Genisteae</taxon>
        <taxon>Lupinus</taxon>
    </lineage>
</organism>
<evidence type="ECO:0000313" key="4">
    <source>
        <dbReference type="Proteomes" id="UP000447434"/>
    </source>
</evidence>
<keyword evidence="1" id="KW-0677">Repeat</keyword>
<comment type="similarity">
    <text evidence="2">Belongs to the PPR family. PCMP-E subfamily.</text>
</comment>
<dbReference type="PANTHER" id="PTHR47926">
    <property type="entry name" value="PENTATRICOPEPTIDE REPEAT-CONTAINING PROTEIN"/>
    <property type="match status" value="1"/>
</dbReference>
<dbReference type="FunFam" id="1.25.40.10:FF:000436">
    <property type="entry name" value="Pentatricopeptide repeat-containing protein At5g39350 family"/>
    <property type="match status" value="1"/>
</dbReference>
<dbReference type="NCBIfam" id="TIGR00756">
    <property type="entry name" value="PPR"/>
    <property type="match status" value="6"/>
</dbReference>
<dbReference type="PANTHER" id="PTHR47926:SF344">
    <property type="entry name" value="OS07G0636900 PROTEIN"/>
    <property type="match status" value="1"/>
</dbReference>
<dbReference type="AlphaFoldDB" id="A0A6A5LYI1"/>
<keyword evidence="4" id="KW-1185">Reference proteome</keyword>
<name>A0A6A5LYI1_LUPAL</name>
<dbReference type="InterPro" id="IPR011990">
    <property type="entry name" value="TPR-like_helical_dom_sf"/>
</dbReference>
<proteinExistence type="inferred from homology"/>
<dbReference type="FunFam" id="1.25.40.10:FF:001713">
    <property type="entry name" value="Putative pentatricopeptide repeat-containing protein, mitochondrial"/>
    <property type="match status" value="1"/>
</dbReference>
<dbReference type="PROSITE" id="PS51375">
    <property type="entry name" value="PPR"/>
    <property type="match status" value="6"/>
</dbReference>
<accession>A0A6A5LYI1</accession>
<dbReference type="GO" id="GO:0003723">
    <property type="term" value="F:RNA binding"/>
    <property type="evidence" value="ECO:0007669"/>
    <property type="project" value="InterPro"/>
</dbReference>
<evidence type="ECO:0000256" key="2">
    <source>
        <dbReference type="ARBA" id="ARBA00061659"/>
    </source>
</evidence>
<dbReference type="InterPro" id="IPR002885">
    <property type="entry name" value="PPR_rpt"/>
</dbReference>
<dbReference type="GO" id="GO:0009451">
    <property type="term" value="P:RNA modification"/>
    <property type="evidence" value="ECO:0007669"/>
    <property type="project" value="InterPro"/>
</dbReference>
<dbReference type="EMBL" id="WOCE01000017">
    <property type="protein sequence ID" value="KAE9595642.1"/>
    <property type="molecule type" value="Genomic_DNA"/>
</dbReference>
<dbReference type="Gene3D" id="1.25.40.10">
    <property type="entry name" value="Tetratricopeptide repeat domain"/>
    <property type="match status" value="5"/>
</dbReference>
<dbReference type="FunFam" id="1.25.40.10:FF:000344">
    <property type="entry name" value="Pentatricopeptide repeat-containing protein"/>
    <property type="match status" value="2"/>
</dbReference>
<dbReference type="Pfam" id="PF13041">
    <property type="entry name" value="PPR_2"/>
    <property type="match status" value="3"/>
</dbReference>
<evidence type="ECO:0000313" key="3">
    <source>
        <dbReference type="EMBL" id="KAE9595642.1"/>
    </source>
</evidence>
<dbReference type="FunFam" id="1.25.40.10:FF:000797">
    <property type="entry name" value="Pentatricopeptide repeat-containing protein chloroplastic"/>
    <property type="match status" value="1"/>
</dbReference>
<dbReference type="Proteomes" id="UP000447434">
    <property type="component" value="Chromosome 17"/>
</dbReference>
<dbReference type="InterPro" id="IPR046848">
    <property type="entry name" value="E_motif"/>
</dbReference>
<gene>
    <name evidence="3" type="ORF">Lalb_Chr17g0340971</name>
</gene>
<dbReference type="OrthoDB" id="185373at2759"/>
<dbReference type="Pfam" id="PF20431">
    <property type="entry name" value="E_motif"/>
    <property type="match status" value="1"/>
</dbReference>
<comment type="caution">
    <text evidence="3">The sequence shown here is derived from an EMBL/GenBank/DDBJ whole genome shotgun (WGS) entry which is preliminary data.</text>
</comment>
<reference evidence="4" key="1">
    <citation type="journal article" date="2020" name="Nat. Commun.">
        <title>Genome sequence of the cluster root forming white lupin.</title>
        <authorList>
            <person name="Hufnagel B."/>
            <person name="Marques A."/>
            <person name="Soriano A."/>
            <person name="Marques L."/>
            <person name="Divol F."/>
            <person name="Doumas P."/>
            <person name="Sallet E."/>
            <person name="Mancinotti D."/>
            <person name="Carrere S."/>
            <person name="Marande W."/>
            <person name="Arribat S."/>
            <person name="Keller J."/>
            <person name="Huneau C."/>
            <person name="Blein T."/>
            <person name="Aime D."/>
            <person name="Laguerre M."/>
            <person name="Taylor J."/>
            <person name="Schubert V."/>
            <person name="Nelson M."/>
            <person name="Geu-Flores F."/>
            <person name="Crespi M."/>
            <person name="Gallardo-Guerrero K."/>
            <person name="Delaux P.-M."/>
            <person name="Salse J."/>
            <person name="Berges H."/>
            <person name="Guyot R."/>
            <person name="Gouzy J."/>
            <person name="Peret B."/>
        </authorList>
    </citation>
    <scope>NUCLEOTIDE SEQUENCE [LARGE SCALE GENOMIC DNA]</scope>
    <source>
        <strain evidence="4">cv. Amiga</strain>
    </source>
</reference>
<dbReference type="Pfam" id="PF01535">
    <property type="entry name" value="PPR"/>
    <property type="match status" value="6"/>
</dbReference>
<evidence type="ECO:0000256" key="1">
    <source>
        <dbReference type="ARBA" id="ARBA00022737"/>
    </source>
</evidence>
<dbReference type="GO" id="GO:0005737">
    <property type="term" value="C:cytoplasm"/>
    <property type="evidence" value="ECO:0007669"/>
    <property type="project" value="UniProtKB-ARBA"/>
</dbReference>
<dbReference type="InterPro" id="IPR046960">
    <property type="entry name" value="PPR_At4g14850-like_plant"/>
</dbReference>
<protein>
    <submittedName>
        <fullName evidence="3">Putative tetratricopeptide-like helical domain-containing protein</fullName>
    </submittedName>
</protein>